<dbReference type="OrthoDB" id="10682277at2759"/>
<sequence length="1312" mass="139743">MDASRGAGASLLVSHLRSSGADAAATAEALLSQPQAQLRAHGLLAARLAGRADLVLGVLVGGDAGVWKAASPLLCQMDPGPACTAQLLDWLLHAAPPAHRNDFLTRLGRLPPRQLGAALFAALLAEGRVEAALRLVRHAGEQADAELAPLLREQLVERQGVQGRVPTWARQAWKRLAVARPVLALELLRELWGRVQREVEPGPGGHAYSALMMLRRAVLALLHGSCGPAAAEALLISQEECCKQLEKQWGHHHRALDGRLARENTKGSLFAGHHARQQMRLLLQEGPAPDSAAGTATATALCMKVLQSDGRSMMRWAYRLHRRGLLSRRIAGATGQLDEVCDGLKLLRVARLATAPDAAATEALLAGIAAAEADHKLFLSGRMNEEAHQQHPWRVWPASDEYALACVPAACWPVEALVGGVGVLMGKYGGGQPAGGAAAADGGVGWSKVEVLRRLRAHLLWEPAHRAAVLAKLRTNQPLADERASLYRRTLEEEVPPGNAEAVNEVVPFLLSRTRNERAFVRLAVLSALYKHCGWQPAEGSEWQGGLLPRLRDEHVPLLEAAVAGVLEAPDGGSSSVEQPGGNVCIPAVLDAALQLDTLISSADLLHAVRTLLAELLPLYKAAGQRGAANAVLGALTAGTNVRALQPLRQMPELVAAVEAALRRSFPRSRADGEAGLHRAKALLELPGGKAAMLRFINLELYEPAPPAALWWRELVFSHRQVLQALVEQHPALCRRLLKRGGSSGALCQALLRERLWSEKLYGVLPEYDSAALAEVLSAPADSRLKGMQAAMAGYRVGGADGSTFWDVKREMGSADYRRWPPAVQAQLRQLASAVAGEASAHAGARVAAVCLLLRLQDATVAELEPLVDDSQLTAACLLAASLLPDKRQAAHFLQSKLTCDAATHAASALRRLAAFLTDGELAELGEDLLSTAGLRTAAWQQALELVYGEMRRSDLTPSMRCGLLNATAPLCALREVAQFWEQCAALHDKEVGADVIGCADAELLKRSQSVARWWTDLVLGMLRRASDDKELTKSWAGELGGSEVFAAYKDHPAELGCLLDSLAGLAASAPGDGSLVAVWLLCSASKQDKLSAVRSSLSRFMEPLLDAAAAEHQEASAAAEIPAAASARPATDLLLQLFSGYCQHLAASAAITLVSAAGGGASLAAELARGATAAPTMAHTLQIALALLLAGCPSCLEYVQLWDKCRWRQHAHVSWDKHEQQRLQYVRALLEAAQALTAHQDPADGTPVSAGVAEGRLLLAGTLAAVAWMVGRGRRGERWPGLEAEALGELRRSGAAEAREHEDAEAMERGA</sequence>
<proteinExistence type="predicted"/>
<dbReference type="KEGG" id="cvr:CHLNCDRAFT_135445"/>
<reference evidence="2 3" key="1">
    <citation type="journal article" date="2010" name="Plant Cell">
        <title>The Chlorella variabilis NC64A genome reveals adaptation to photosymbiosis, coevolution with viruses, and cryptic sex.</title>
        <authorList>
            <person name="Blanc G."/>
            <person name="Duncan G."/>
            <person name="Agarkova I."/>
            <person name="Borodovsky M."/>
            <person name="Gurnon J."/>
            <person name="Kuo A."/>
            <person name="Lindquist E."/>
            <person name="Lucas S."/>
            <person name="Pangilinan J."/>
            <person name="Polle J."/>
            <person name="Salamov A."/>
            <person name="Terry A."/>
            <person name="Yamada T."/>
            <person name="Dunigan D.D."/>
            <person name="Grigoriev I.V."/>
            <person name="Claverie J.M."/>
            <person name="Van Etten J.L."/>
        </authorList>
    </citation>
    <scope>NUCLEOTIDE SEQUENCE [LARGE SCALE GENOMIC DNA]</scope>
    <source>
        <strain evidence="2 3">NC64A</strain>
    </source>
</reference>
<gene>
    <name evidence="2" type="ORF">CHLNCDRAFT_135445</name>
</gene>
<feature type="region of interest" description="Disordered" evidence="1">
    <location>
        <begin position="1291"/>
        <end position="1312"/>
    </location>
</feature>
<dbReference type="GeneID" id="17354114"/>
<dbReference type="Proteomes" id="UP000008141">
    <property type="component" value="Unassembled WGS sequence"/>
</dbReference>
<evidence type="ECO:0000256" key="1">
    <source>
        <dbReference type="SAM" id="MobiDB-lite"/>
    </source>
</evidence>
<keyword evidence="3" id="KW-1185">Reference proteome</keyword>
<accession>E1ZI89</accession>
<organism evidence="3">
    <name type="scientific">Chlorella variabilis</name>
    <name type="common">Green alga</name>
    <dbReference type="NCBI Taxonomy" id="554065"/>
    <lineage>
        <taxon>Eukaryota</taxon>
        <taxon>Viridiplantae</taxon>
        <taxon>Chlorophyta</taxon>
        <taxon>core chlorophytes</taxon>
        <taxon>Trebouxiophyceae</taxon>
        <taxon>Chlorellales</taxon>
        <taxon>Chlorellaceae</taxon>
        <taxon>Chlorella clade</taxon>
        <taxon>Chlorella</taxon>
    </lineage>
</organism>
<dbReference type="EMBL" id="GL433847">
    <property type="protein sequence ID" value="EFN54735.1"/>
    <property type="molecule type" value="Genomic_DNA"/>
</dbReference>
<evidence type="ECO:0000313" key="2">
    <source>
        <dbReference type="EMBL" id="EFN54735.1"/>
    </source>
</evidence>
<evidence type="ECO:0000313" key="3">
    <source>
        <dbReference type="Proteomes" id="UP000008141"/>
    </source>
</evidence>
<name>E1ZI89_CHLVA</name>
<dbReference type="InParanoid" id="E1ZI89"/>
<dbReference type="RefSeq" id="XP_005846837.1">
    <property type="nucleotide sequence ID" value="XM_005846775.1"/>
</dbReference>
<protein>
    <submittedName>
        <fullName evidence="2">Uncharacterized protein</fullName>
    </submittedName>
</protein>